<keyword evidence="2" id="KW-0479">Metal-binding</keyword>
<dbReference type="AlphaFoldDB" id="B3QKW8"/>
<evidence type="ECO:0000313" key="7">
    <source>
        <dbReference type="Proteomes" id="UP000008811"/>
    </source>
</evidence>
<accession>B3QKW8</accession>
<dbReference type="Gene3D" id="3.40.630.10">
    <property type="entry name" value="Zn peptidases"/>
    <property type="match status" value="1"/>
</dbReference>
<name>B3QKW8_CHLP8</name>
<dbReference type="Pfam" id="PF24827">
    <property type="entry name" value="AstE_AspA_cat"/>
    <property type="match status" value="1"/>
</dbReference>
<dbReference type="GO" id="GO:0046872">
    <property type="term" value="F:metal ion binding"/>
    <property type="evidence" value="ECO:0007669"/>
    <property type="project" value="UniProtKB-KW"/>
</dbReference>
<evidence type="ECO:0000256" key="4">
    <source>
        <dbReference type="ARBA" id="ARBA00022833"/>
    </source>
</evidence>
<dbReference type="SUPFAM" id="SSF53187">
    <property type="entry name" value="Zn-dependent exopeptidases"/>
    <property type="match status" value="1"/>
</dbReference>
<dbReference type="CDD" id="cd06256">
    <property type="entry name" value="M14_ASTE_ASPA-like"/>
    <property type="match status" value="1"/>
</dbReference>
<reference evidence="6" key="1">
    <citation type="submission" date="2008-06" db="EMBL/GenBank/DDBJ databases">
        <title>Complete sequence of Chlorobaculum parvum NCIB 8327.</title>
        <authorList>
            <consortium name="US DOE Joint Genome Institute"/>
            <person name="Lucas S."/>
            <person name="Copeland A."/>
            <person name="Lapidus A."/>
            <person name="Glavina del Rio T."/>
            <person name="Dalin E."/>
            <person name="Tice H."/>
            <person name="Bruce D."/>
            <person name="Goodwin L."/>
            <person name="Pitluck S."/>
            <person name="Schmutz J."/>
            <person name="Larimer F."/>
            <person name="Land M."/>
            <person name="Hauser L."/>
            <person name="Kyrpides N."/>
            <person name="Mikhailova N."/>
            <person name="Zhao F."/>
            <person name="Li T."/>
            <person name="Liu Z."/>
            <person name="Overmann J."/>
            <person name="Bryant D.A."/>
            <person name="Richardson P."/>
        </authorList>
    </citation>
    <scope>NUCLEOTIDE SEQUENCE [LARGE SCALE GENOMIC DNA]</scope>
    <source>
        <strain evidence="6">NCIB 8327</strain>
    </source>
</reference>
<keyword evidence="7" id="KW-1185">Reference proteome</keyword>
<evidence type="ECO:0000256" key="2">
    <source>
        <dbReference type="ARBA" id="ARBA00022723"/>
    </source>
</evidence>
<evidence type="ECO:0000256" key="1">
    <source>
        <dbReference type="ARBA" id="ARBA00001947"/>
    </source>
</evidence>
<dbReference type="EMBL" id="CP001099">
    <property type="protein sequence ID" value="ACF10756.1"/>
    <property type="molecule type" value="Genomic_DNA"/>
</dbReference>
<keyword evidence="4" id="KW-0862">Zinc</keyword>
<dbReference type="eggNOG" id="COG2988">
    <property type="taxonomic scope" value="Bacteria"/>
</dbReference>
<sequence length="353" mass="39232">MNEHYAPPELHLFDRLPDGFADVPLERLGSVLPGPSLIRIAGEEGPPLFVSVLLHGNETTGFYAMQRIISAYGAPEKPLPRPVLLFVGNVAAAEKGLRKLDGQADYNRIWQGNHHPEHRLAEKVMEEVRKAEPLAGIDLHNNTGKNPHYGCVNRLDCASLSLARRFSKIIVYFTEPHEVLSLAFSQICPTVTLECGVSGDEAGTNHVENYLRHCLELPEETLFTPPPNHLNEIYHTTARIIVPEGLDVGFGECTDGLDICFRKDLELLNFEPVPAGTELGKFNGEATALRVIDNRNRDVTERYLSFTDGRILTRVPVIPSMFTLDTKIIMDDCLGYVMETYRGKNEISSGSEG</sequence>
<dbReference type="HOGENOM" id="CLU_816212_0_0_10"/>
<organism evidence="6 7">
    <name type="scientific">Chlorobaculum parvum (strain DSM 263 / NCIMB 8327)</name>
    <name type="common">Chlorobium vibrioforme subsp. thiosulfatophilum</name>
    <dbReference type="NCBI Taxonomy" id="517417"/>
    <lineage>
        <taxon>Bacteria</taxon>
        <taxon>Pseudomonadati</taxon>
        <taxon>Chlorobiota</taxon>
        <taxon>Chlorobiia</taxon>
        <taxon>Chlorobiales</taxon>
        <taxon>Chlorobiaceae</taxon>
        <taxon>Chlorobaculum</taxon>
    </lineage>
</organism>
<feature type="domain" description="Succinylglutamate desuccinylase/Aspartoacylase catalytic" evidence="5">
    <location>
        <begin position="45"/>
        <end position="152"/>
    </location>
</feature>
<evidence type="ECO:0000259" key="5">
    <source>
        <dbReference type="Pfam" id="PF24827"/>
    </source>
</evidence>
<dbReference type="InterPro" id="IPR055438">
    <property type="entry name" value="AstE_AspA_cat"/>
</dbReference>
<protein>
    <submittedName>
        <fullName evidence="6">Succinylglutamate desuccinylase/aspartoacylase</fullName>
    </submittedName>
</protein>
<proteinExistence type="predicted"/>
<evidence type="ECO:0000313" key="6">
    <source>
        <dbReference type="EMBL" id="ACF10756.1"/>
    </source>
</evidence>
<dbReference type="KEGG" id="cpc:Cpar_0332"/>
<gene>
    <name evidence="6" type="ordered locus">Cpar_0332</name>
</gene>
<keyword evidence="3" id="KW-0378">Hydrolase</keyword>
<dbReference type="GO" id="GO:0016788">
    <property type="term" value="F:hydrolase activity, acting on ester bonds"/>
    <property type="evidence" value="ECO:0007669"/>
    <property type="project" value="InterPro"/>
</dbReference>
<dbReference type="STRING" id="517417.Cpar_0332"/>
<dbReference type="Proteomes" id="UP000008811">
    <property type="component" value="Chromosome"/>
</dbReference>
<evidence type="ECO:0000256" key="3">
    <source>
        <dbReference type="ARBA" id="ARBA00022801"/>
    </source>
</evidence>
<comment type="cofactor">
    <cofactor evidence="1">
        <name>Zn(2+)</name>
        <dbReference type="ChEBI" id="CHEBI:29105"/>
    </cofactor>
</comment>